<name>A0A8J2S8Y6_9STRA</name>
<keyword evidence="2" id="KW-1185">Reference proteome</keyword>
<evidence type="ECO:0000313" key="2">
    <source>
        <dbReference type="Proteomes" id="UP000789595"/>
    </source>
</evidence>
<feature type="non-terminal residue" evidence="1">
    <location>
        <position position="339"/>
    </location>
</feature>
<sequence length="339" mass="38004">TPPLARLKAVNDWFHGGPAPKFWRVRPGVPATSMWWVPPRAFADSRRIAGHWQKEVNASAFAYRGETYDVVVKALNEGHTRHGQDLRSRAAVLFEILYLEVLRGEPGVPELYGGWRTEHGLVWVVQHAGEIVGQGKDRAGRLSTLSDAYQQACRDRPLDIARAWFRCFQSIVEGGFVLTDFKIDQFAFDGDRLCEDIFLVDGPSPNTGLLVDFLRDSYAADDPLLRTGHPEGLERRRENPYLDTLLRDFRPGRGGEHTRCAGNFTGAPELSRCISNRCGAFDGRVHVWDAAAREWLLPRVAALSASKAAADALRAMIKRMLAPDPEKRSTFPELLEELT</sequence>
<dbReference type="Proteomes" id="UP000789595">
    <property type="component" value="Unassembled WGS sequence"/>
</dbReference>
<dbReference type="AlphaFoldDB" id="A0A8J2S8Y6"/>
<comment type="caution">
    <text evidence="1">The sequence shown here is derived from an EMBL/GenBank/DDBJ whole genome shotgun (WGS) entry which is preliminary data.</text>
</comment>
<gene>
    <name evidence="1" type="ORF">PECAL_2P09410</name>
</gene>
<dbReference type="OrthoDB" id="10587972at2759"/>
<evidence type="ECO:0008006" key="3">
    <source>
        <dbReference type="Google" id="ProtNLM"/>
    </source>
</evidence>
<reference evidence="1" key="1">
    <citation type="submission" date="2021-11" db="EMBL/GenBank/DDBJ databases">
        <authorList>
            <consortium name="Genoscope - CEA"/>
            <person name="William W."/>
        </authorList>
    </citation>
    <scope>NUCLEOTIDE SEQUENCE</scope>
</reference>
<proteinExistence type="predicted"/>
<organism evidence="1 2">
    <name type="scientific">Pelagomonas calceolata</name>
    <dbReference type="NCBI Taxonomy" id="35677"/>
    <lineage>
        <taxon>Eukaryota</taxon>
        <taxon>Sar</taxon>
        <taxon>Stramenopiles</taxon>
        <taxon>Ochrophyta</taxon>
        <taxon>Pelagophyceae</taxon>
        <taxon>Pelagomonadales</taxon>
        <taxon>Pelagomonadaceae</taxon>
        <taxon>Pelagomonas</taxon>
    </lineage>
</organism>
<dbReference type="EMBL" id="CAKKNE010000002">
    <property type="protein sequence ID" value="CAH0367898.1"/>
    <property type="molecule type" value="Genomic_DNA"/>
</dbReference>
<protein>
    <recommendedName>
        <fullName evidence="3">Protein kinase domain-containing protein</fullName>
    </recommendedName>
</protein>
<accession>A0A8J2S8Y6</accession>
<evidence type="ECO:0000313" key="1">
    <source>
        <dbReference type="EMBL" id="CAH0367898.1"/>
    </source>
</evidence>